<dbReference type="PANTHER" id="PTHR31544:SF2">
    <property type="entry name" value="AIG2-LIKE PROTEIN D"/>
    <property type="match status" value="1"/>
</dbReference>
<dbReference type="AlphaFoldDB" id="A0AAD7U3U0"/>
<feature type="region of interest" description="Disordered" evidence="4">
    <location>
        <begin position="140"/>
        <end position="164"/>
    </location>
</feature>
<evidence type="ECO:0000256" key="1">
    <source>
        <dbReference type="ARBA" id="ARBA00008861"/>
    </source>
</evidence>
<evidence type="ECO:0000256" key="2">
    <source>
        <dbReference type="ARBA" id="ARBA00022679"/>
    </source>
</evidence>
<dbReference type="Gene3D" id="3.10.490.10">
    <property type="entry name" value="Gamma-glutamyl cyclotransferase-like"/>
    <property type="match status" value="1"/>
</dbReference>
<accession>A0AAD7U3U0</accession>
<dbReference type="InterPro" id="IPR036568">
    <property type="entry name" value="GGCT-like_sf"/>
</dbReference>
<keyword evidence="2" id="KW-0808">Transferase</keyword>
<dbReference type="CDD" id="cd06661">
    <property type="entry name" value="GGCT_like"/>
    <property type="match status" value="1"/>
</dbReference>
<feature type="domain" description="Gamma-glutamylcyclotransferase AIG2-like" evidence="5">
    <location>
        <begin position="35"/>
        <end position="136"/>
    </location>
</feature>
<proteinExistence type="inferred from homology"/>
<dbReference type="InterPro" id="IPR009288">
    <property type="entry name" value="AIG2-like_dom"/>
</dbReference>
<evidence type="ECO:0000313" key="6">
    <source>
        <dbReference type="EMBL" id="KAJ8495964.1"/>
    </source>
</evidence>
<dbReference type="GO" id="GO:0016740">
    <property type="term" value="F:transferase activity"/>
    <property type="evidence" value="ECO:0007669"/>
    <property type="project" value="UniProtKB-KW"/>
</dbReference>
<protein>
    <recommendedName>
        <fullName evidence="3">Putative gamma-glutamylcyclotransferase</fullName>
    </recommendedName>
</protein>
<dbReference type="InterPro" id="IPR045038">
    <property type="entry name" value="AIG2-like"/>
</dbReference>
<sequence length="268" mass="29582">MAKAQAHPRTKAYLIIGLQRNLKGVQSEDMTHSAFFYGTLLHPTILRRVIGHKGDQLEMCPALLLDHTRHKIRHADYPAVLPYAKSRTLFIDSGRGDLPPEERTVRGTLVRGLSNEDIARLDLFEGDEYTREAVAVHPLEPLAPLSSTPVPRSDPSAASNGATDADVVPLTAPDLPPLDALPPPLAAETYIYAGPLRDLSPELWSYDDFVRENAWKWVGTGEREEYYAEVDRRREMDGKTLHTAIVDAGNGPAGSAANDRAVVAEFRE</sequence>
<dbReference type="Proteomes" id="UP001215151">
    <property type="component" value="Unassembled WGS sequence"/>
</dbReference>
<organism evidence="6 7">
    <name type="scientific">Trametes cubensis</name>
    <dbReference type="NCBI Taxonomy" id="1111947"/>
    <lineage>
        <taxon>Eukaryota</taxon>
        <taxon>Fungi</taxon>
        <taxon>Dikarya</taxon>
        <taxon>Basidiomycota</taxon>
        <taxon>Agaricomycotina</taxon>
        <taxon>Agaricomycetes</taxon>
        <taxon>Polyporales</taxon>
        <taxon>Polyporaceae</taxon>
        <taxon>Trametes</taxon>
    </lineage>
</organism>
<name>A0AAD7U3U0_9APHY</name>
<dbReference type="EMBL" id="JAPEVG010000019">
    <property type="protein sequence ID" value="KAJ8495964.1"/>
    <property type="molecule type" value="Genomic_DNA"/>
</dbReference>
<dbReference type="InterPro" id="IPR013024">
    <property type="entry name" value="GGCT-like"/>
</dbReference>
<comment type="caution">
    <text evidence="6">The sequence shown here is derived from an EMBL/GenBank/DDBJ whole genome shotgun (WGS) entry which is preliminary data.</text>
</comment>
<keyword evidence="7" id="KW-1185">Reference proteome</keyword>
<evidence type="ECO:0000256" key="3">
    <source>
        <dbReference type="ARBA" id="ARBA00030602"/>
    </source>
</evidence>
<evidence type="ECO:0000259" key="5">
    <source>
        <dbReference type="Pfam" id="PF06094"/>
    </source>
</evidence>
<feature type="compositionally biased region" description="Polar residues" evidence="4">
    <location>
        <begin position="145"/>
        <end position="162"/>
    </location>
</feature>
<reference evidence="6" key="1">
    <citation type="submission" date="2022-11" db="EMBL/GenBank/DDBJ databases">
        <title>Genome Sequence of Cubamyces cubensis.</title>
        <authorList>
            <person name="Buettner E."/>
        </authorList>
    </citation>
    <scope>NUCLEOTIDE SEQUENCE</scope>
    <source>
        <strain evidence="6">MPL-01</strain>
    </source>
</reference>
<dbReference type="Pfam" id="PF06094">
    <property type="entry name" value="GGACT"/>
    <property type="match status" value="1"/>
</dbReference>
<comment type="similarity">
    <text evidence="1">Belongs to the gamma-glutamylcyclotransferase family.</text>
</comment>
<dbReference type="SUPFAM" id="SSF110857">
    <property type="entry name" value="Gamma-glutamyl cyclotransferase-like"/>
    <property type="match status" value="1"/>
</dbReference>
<gene>
    <name evidence="6" type="ORF">ONZ51_g1405</name>
</gene>
<dbReference type="PANTHER" id="PTHR31544">
    <property type="entry name" value="AIG2-LIKE PROTEIN D"/>
    <property type="match status" value="1"/>
</dbReference>
<evidence type="ECO:0000256" key="4">
    <source>
        <dbReference type="SAM" id="MobiDB-lite"/>
    </source>
</evidence>
<evidence type="ECO:0000313" key="7">
    <source>
        <dbReference type="Proteomes" id="UP001215151"/>
    </source>
</evidence>